<dbReference type="InterPro" id="IPR007412">
    <property type="entry name" value="FlgM"/>
</dbReference>
<protein>
    <recommendedName>
        <fullName evidence="2">Negative regulator of flagellin synthesis</fullName>
    </recommendedName>
</protein>
<dbReference type="KEGG" id="hprf:HLPR_25430"/>
<evidence type="ECO:0000256" key="4">
    <source>
        <dbReference type="ARBA" id="ARBA00022795"/>
    </source>
</evidence>
<evidence type="ECO:0000256" key="2">
    <source>
        <dbReference type="ARBA" id="ARBA00017823"/>
    </source>
</evidence>
<dbReference type="RefSeq" id="WP_338535811.1">
    <property type="nucleotide sequence ID" value="NZ_AP028654.1"/>
</dbReference>
<dbReference type="Pfam" id="PF04316">
    <property type="entry name" value="FlgM"/>
    <property type="match status" value="1"/>
</dbReference>
<proteinExistence type="inferred from homology"/>
<accession>A0AAU9EHB3</accession>
<evidence type="ECO:0000259" key="7">
    <source>
        <dbReference type="Pfam" id="PF04316"/>
    </source>
</evidence>
<evidence type="ECO:0000256" key="3">
    <source>
        <dbReference type="ARBA" id="ARBA00022491"/>
    </source>
</evidence>
<dbReference type="Proteomes" id="UP001321786">
    <property type="component" value="Chromosome"/>
</dbReference>
<keyword evidence="4" id="KW-1005">Bacterial flagellum biogenesis</keyword>
<gene>
    <name evidence="8" type="ORF">HLPR_25430</name>
</gene>
<keyword evidence="9" id="KW-1185">Reference proteome</keyword>
<dbReference type="InterPro" id="IPR031316">
    <property type="entry name" value="FlgM_C"/>
</dbReference>
<keyword evidence="3" id="KW-0678">Repressor</keyword>
<feature type="domain" description="Anti-sigma-28 factor FlgM C-terminal" evidence="7">
    <location>
        <begin position="34"/>
        <end position="87"/>
    </location>
</feature>
<dbReference type="NCBIfam" id="TIGR03824">
    <property type="entry name" value="FlgM_jcvi"/>
    <property type="match status" value="1"/>
</dbReference>
<dbReference type="AlphaFoldDB" id="A0AAU9EHB3"/>
<dbReference type="GO" id="GO:0045892">
    <property type="term" value="P:negative regulation of DNA-templated transcription"/>
    <property type="evidence" value="ECO:0007669"/>
    <property type="project" value="InterPro"/>
</dbReference>
<evidence type="ECO:0000313" key="9">
    <source>
        <dbReference type="Proteomes" id="UP001321786"/>
    </source>
</evidence>
<sequence>MKIFNNPSVQKVMKSYGKNVNKVKSTEGVKFSKDKIEISDEAREFQVAKKAFDALPEVRQDKINSVKKQISSGTYKPSSREVAEKILSSLSDK</sequence>
<keyword evidence="5" id="KW-0805">Transcription regulation</keyword>
<comment type="similarity">
    <text evidence="1">Belongs to the FlgM family.</text>
</comment>
<dbReference type="GO" id="GO:0044781">
    <property type="term" value="P:bacterial-type flagellum organization"/>
    <property type="evidence" value="ECO:0007669"/>
    <property type="project" value="UniProtKB-KW"/>
</dbReference>
<evidence type="ECO:0000256" key="6">
    <source>
        <dbReference type="ARBA" id="ARBA00023163"/>
    </source>
</evidence>
<evidence type="ECO:0000256" key="5">
    <source>
        <dbReference type="ARBA" id="ARBA00023015"/>
    </source>
</evidence>
<dbReference type="SUPFAM" id="SSF101498">
    <property type="entry name" value="Anti-sigma factor FlgM"/>
    <property type="match status" value="1"/>
</dbReference>
<organism evidence="8 9">
    <name type="scientific">Helicovermis profundi</name>
    <dbReference type="NCBI Taxonomy" id="3065157"/>
    <lineage>
        <taxon>Bacteria</taxon>
        <taxon>Bacillati</taxon>
        <taxon>Bacillota</taxon>
        <taxon>Clostridia</taxon>
        <taxon>Helicovermis</taxon>
    </lineage>
</organism>
<name>A0AAU9EHB3_9FIRM</name>
<evidence type="ECO:0000313" key="8">
    <source>
        <dbReference type="EMBL" id="BEP30212.1"/>
    </source>
</evidence>
<dbReference type="InterPro" id="IPR035890">
    <property type="entry name" value="Anti-sigma-28_factor_FlgM_sf"/>
</dbReference>
<keyword evidence="6" id="KW-0804">Transcription</keyword>
<evidence type="ECO:0000256" key="1">
    <source>
        <dbReference type="ARBA" id="ARBA00005322"/>
    </source>
</evidence>
<reference evidence="8 9" key="1">
    <citation type="submission" date="2023-08" db="EMBL/GenBank/DDBJ databases">
        <title>Helicovermis profunda gen. nov., sp. nov., a novel mesophilic, fermentative bacterium within the Bacillota from a deep-sea hydrothermal vent chimney.</title>
        <authorList>
            <person name="Miyazaki U."/>
            <person name="Mizutani D."/>
            <person name="Hashimoto Y."/>
            <person name="Tame A."/>
            <person name="Sawayama S."/>
            <person name="Miyazaki J."/>
            <person name="Takai K."/>
            <person name="Nakagawa S."/>
        </authorList>
    </citation>
    <scope>NUCLEOTIDE SEQUENCE [LARGE SCALE GENOMIC DNA]</scope>
    <source>
        <strain evidence="8 9">S502</strain>
    </source>
</reference>
<dbReference type="EMBL" id="AP028654">
    <property type="protein sequence ID" value="BEP30212.1"/>
    <property type="molecule type" value="Genomic_DNA"/>
</dbReference>